<sequence>MDMDVTFSEKQSFFQNPYLQGKPPSSMEDKDLFLDFPASSYGLKSEDTTTIPTNVPKIPATAQEIPTITSIESESETVIPTAVKSNPIAAQPLQVYSRRKVCS</sequence>
<reference evidence="1 2" key="1">
    <citation type="journal article" date="2018" name="PLoS Genet.">
        <title>Population sequencing reveals clonal diversity and ancestral inbreeding in the grapevine cultivar Chardonnay.</title>
        <authorList>
            <person name="Roach M.J."/>
            <person name="Johnson D.L."/>
            <person name="Bohlmann J."/>
            <person name="van Vuuren H.J."/>
            <person name="Jones S.J."/>
            <person name="Pretorius I.S."/>
            <person name="Schmidt S.A."/>
            <person name="Borneman A.R."/>
        </authorList>
    </citation>
    <scope>NUCLEOTIDE SEQUENCE [LARGE SCALE GENOMIC DNA]</scope>
    <source>
        <strain evidence="2">cv. Chardonnay</strain>
        <tissue evidence="1">Leaf</tissue>
    </source>
</reference>
<name>A0A438DEP3_VITVI</name>
<dbReference type="AlphaFoldDB" id="A0A438DEP3"/>
<evidence type="ECO:0000313" key="1">
    <source>
        <dbReference type="EMBL" id="RVW33957.1"/>
    </source>
</evidence>
<evidence type="ECO:0000313" key="2">
    <source>
        <dbReference type="Proteomes" id="UP000288805"/>
    </source>
</evidence>
<dbReference type="EMBL" id="QGNW01001661">
    <property type="protein sequence ID" value="RVW33957.1"/>
    <property type="molecule type" value="Genomic_DNA"/>
</dbReference>
<proteinExistence type="predicted"/>
<comment type="caution">
    <text evidence="1">The sequence shown here is derived from an EMBL/GenBank/DDBJ whole genome shotgun (WGS) entry which is preliminary data.</text>
</comment>
<dbReference type="Proteomes" id="UP000288805">
    <property type="component" value="Unassembled WGS sequence"/>
</dbReference>
<accession>A0A438DEP3</accession>
<protein>
    <submittedName>
        <fullName evidence="1">Uncharacterized protein</fullName>
    </submittedName>
</protein>
<gene>
    <name evidence="1" type="ORF">CK203_100756</name>
</gene>
<organism evidence="1 2">
    <name type="scientific">Vitis vinifera</name>
    <name type="common">Grape</name>
    <dbReference type="NCBI Taxonomy" id="29760"/>
    <lineage>
        <taxon>Eukaryota</taxon>
        <taxon>Viridiplantae</taxon>
        <taxon>Streptophyta</taxon>
        <taxon>Embryophyta</taxon>
        <taxon>Tracheophyta</taxon>
        <taxon>Spermatophyta</taxon>
        <taxon>Magnoliopsida</taxon>
        <taxon>eudicotyledons</taxon>
        <taxon>Gunneridae</taxon>
        <taxon>Pentapetalae</taxon>
        <taxon>rosids</taxon>
        <taxon>Vitales</taxon>
        <taxon>Vitaceae</taxon>
        <taxon>Viteae</taxon>
        <taxon>Vitis</taxon>
    </lineage>
</organism>